<dbReference type="Pfam" id="PF02801">
    <property type="entry name" value="Ketoacyl-synt_C"/>
    <property type="match status" value="1"/>
</dbReference>
<feature type="domain" description="Ketosynthase family 3 (KS3)" evidence="14">
    <location>
        <begin position="1"/>
        <end position="394"/>
    </location>
</feature>
<organism evidence="15 16">
    <name type="scientific">Gangjinia marincola</name>
    <dbReference type="NCBI Taxonomy" id="578463"/>
    <lineage>
        <taxon>Bacteria</taxon>
        <taxon>Pseudomonadati</taxon>
        <taxon>Bacteroidota</taxon>
        <taxon>Flavobacteriia</taxon>
        <taxon>Flavobacteriales</taxon>
        <taxon>Flavobacteriaceae</taxon>
        <taxon>Gangjinia</taxon>
    </lineage>
</organism>
<dbReference type="InterPro" id="IPR014031">
    <property type="entry name" value="Ketoacyl_synth_C"/>
</dbReference>
<accession>A0ABN1MF49</accession>
<evidence type="ECO:0000256" key="13">
    <source>
        <dbReference type="RuleBase" id="RU003694"/>
    </source>
</evidence>
<dbReference type="SUPFAM" id="SSF53901">
    <property type="entry name" value="Thiolase-like"/>
    <property type="match status" value="2"/>
</dbReference>
<dbReference type="EC" id="2.3.1.41" evidence="4"/>
<dbReference type="EMBL" id="BAAAFG010000005">
    <property type="protein sequence ID" value="GAA0871687.1"/>
    <property type="molecule type" value="Genomic_DNA"/>
</dbReference>
<evidence type="ECO:0000256" key="9">
    <source>
        <dbReference type="ARBA" id="ARBA00041620"/>
    </source>
</evidence>
<sequence>MRDKVSGIRHHSELEALKFSCQIGGMPLVTEQHLTNVFTPLQLRGLNASGIVYGCIAGMEAWNNAGFAAQSNEKRPNTGVIFGAGISGTDKFREAIHHIDDHNVRRLGSTSVLQTMTSGVSTYLGGMIAAGNQVTANSSACATGVEALLMGIERIRHGKAKVMLVGSTSDSGPYIWGGFDAMRILPSKYNQNPTQASRPMSASASGFVPGSGAGAMVIEDYEHAKARGATIYAEVLGGHINSGGQTNGGSMTAPNPSAVQECIIKSLQNTNIQPTEIDYINGHLTATTKDTEEIQNWVSALDRSGNDFPAINATKANIGHGLAASGSMECVATVLQLKYQALYPQLNCSDLHPNIKELIAPTCIPQEYTSAKIDTAIKASFGFGDVNACVIFKRFE</sequence>
<dbReference type="Gene3D" id="3.40.47.10">
    <property type="match status" value="1"/>
</dbReference>
<evidence type="ECO:0000256" key="2">
    <source>
        <dbReference type="ARBA" id="ARBA00008467"/>
    </source>
</evidence>
<dbReference type="SMART" id="SM00825">
    <property type="entry name" value="PKS_KS"/>
    <property type="match status" value="1"/>
</dbReference>
<evidence type="ECO:0000256" key="7">
    <source>
        <dbReference type="ARBA" id="ARBA00023315"/>
    </source>
</evidence>
<evidence type="ECO:0000256" key="4">
    <source>
        <dbReference type="ARBA" id="ARBA00013191"/>
    </source>
</evidence>
<proteinExistence type="inferred from homology"/>
<keyword evidence="7" id="KW-0012">Acyltransferase</keyword>
<dbReference type="InterPro" id="IPR016039">
    <property type="entry name" value="Thiolase-like"/>
</dbReference>
<keyword evidence="5" id="KW-0963">Cytoplasm</keyword>
<evidence type="ECO:0000256" key="5">
    <source>
        <dbReference type="ARBA" id="ARBA00022490"/>
    </source>
</evidence>
<protein>
    <recommendedName>
        <fullName evidence="8">3-oxoacyl-[acyl-carrier-protein] synthase 1</fullName>
        <ecNumber evidence="4">2.3.1.41</ecNumber>
    </recommendedName>
    <alternativeName>
        <fullName evidence="9">3-oxoacyl-[acyl-carrier-protein] synthase I</fullName>
    </alternativeName>
    <alternativeName>
        <fullName evidence="10">Beta-ketoacyl-ACP synthase I</fullName>
    </alternativeName>
</protein>
<comment type="caution">
    <text evidence="15">The sequence shown here is derived from an EMBL/GenBank/DDBJ whole genome shotgun (WGS) entry which is preliminary data.</text>
</comment>
<dbReference type="Proteomes" id="UP001500507">
    <property type="component" value="Unassembled WGS sequence"/>
</dbReference>
<reference evidence="15 16" key="1">
    <citation type="journal article" date="2019" name="Int. J. Syst. Evol. Microbiol.">
        <title>The Global Catalogue of Microorganisms (GCM) 10K type strain sequencing project: providing services to taxonomists for standard genome sequencing and annotation.</title>
        <authorList>
            <consortium name="The Broad Institute Genomics Platform"/>
            <consortium name="The Broad Institute Genome Sequencing Center for Infectious Disease"/>
            <person name="Wu L."/>
            <person name="Ma J."/>
        </authorList>
    </citation>
    <scope>NUCLEOTIDE SEQUENCE [LARGE SCALE GENOMIC DNA]</scope>
    <source>
        <strain evidence="15 16">JCM 16082</strain>
    </source>
</reference>
<dbReference type="PANTHER" id="PTHR11712">
    <property type="entry name" value="POLYKETIDE SYNTHASE-RELATED"/>
    <property type="match status" value="1"/>
</dbReference>
<dbReference type="PROSITE" id="PS52004">
    <property type="entry name" value="KS3_2"/>
    <property type="match status" value="1"/>
</dbReference>
<name>A0ABN1MF49_9FLAO</name>
<keyword evidence="16" id="KW-1185">Reference proteome</keyword>
<evidence type="ECO:0000256" key="1">
    <source>
        <dbReference type="ARBA" id="ARBA00004496"/>
    </source>
</evidence>
<evidence type="ECO:0000256" key="11">
    <source>
        <dbReference type="ARBA" id="ARBA00048121"/>
    </source>
</evidence>
<dbReference type="InterPro" id="IPR014030">
    <property type="entry name" value="Ketoacyl_synth_N"/>
</dbReference>
<comment type="similarity">
    <text evidence="2 13">Belongs to the thiolase-like superfamily. Beta-ketoacyl-ACP synthases family.</text>
</comment>
<comment type="catalytic activity">
    <reaction evidence="11">
        <text>(3Z)-decenoyl-[ACP] + malonyl-[ACP] + H(+) = 3-oxo-(5Z)-dodecenoyl-[ACP] + holo-[ACP] + CO2</text>
        <dbReference type="Rhea" id="RHEA:54940"/>
        <dbReference type="Rhea" id="RHEA-COMP:9623"/>
        <dbReference type="Rhea" id="RHEA-COMP:9685"/>
        <dbReference type="Rhea" id="RHEA-COMP:9927"/>
        <dbReference type="Rhea" id="RHEA-COMP:14042"/>
        <dbReference type="ChEBI" id="CHEBI:15378"/>
        <dbReference type="ChEBI" id="CHEBI:16526"/>
        <dbReference type="ChEBI" id="CHEBI:64479"/>
        <dbReference type="ChEBI" id="CHEBI:78449"/>
        <dbReference type="ChEBI" id="CHEBI:78798"/>
        <dbReference type="ChEBI" id="CHEBI:138410"/>
    </reaction>
    <physiologicalReaction direction="left-to-right" evidence="11">
        <dbReference type="Rhea" id="RHEA:54941"/>
    </physiologicalReaction>
</comment>
<evidence type="ECO:0000313" key="16">
    <source>
        <dbReference type="Proteomes" id="UP001500507"/>
    </source>
</evidence>
<keyword evidence="6 13" id="KW-0808">Transferase</keyword>
<evidence type="ECO:0000256" key="3">
    <source>
        <dbReference type="ARBA" id="ARBA00011738"/>
    </source>
</evidence>
<dbReference type="InterPro" id="IPR000794">
    <property type="entry name" value="Beta-ketoacyl_synthase"/>
</dbReference>
<evidence type="ECO:0000256" key="12">
    <source>
        <dbReference type="ARBA" id="ARBA00048506"/>
    </source>
</evidence>
<dbReference type="Pfam" id="PF00109">
    <property type="entry name" value="ketoacyl-synt"/>
    <property type="match status" value="1"/>
</dbReference>
<evidence type="ECO:0000256" key="8">
    <source>
        <dbReference type="ARBA" id="ARBA00039450"/>
    </source>
</evidence>
<comment type="subcellular location">
    <subcellularLocation>
        <location evidence="1">Cytoplasm</location>
    </subcellularLocation>
</comment>
<comment type="subunit">
    <text evidence="3">Homodimer.</text>
</comment>
<evidence type="ECO:0000313" key="15">
    <source>
        <dbReference type="EMBL" id="GAA0871687.1"/>
    </source>
</evidence>
<evidence type="ECO:0000256" key="10">
    <source>
        <dbReference type="ARBA" id="ARBA00042143"/>
    </source>
</evidence>
<dbReference type="PANTHER" id="PTHR11712:SF306">
    <property type="entry name" value="3-OXOACYL-[ACYL-CARRIER-PROTEIN] SYNTHASE 1"/>
    <property type="match status" value="1"/>
</dbReference>
<dbReference type="InterPro" id="IPR020841">
    <property type="entry name" value="PKS_Beta-ketoAc_synthase_dom"/>
</dbReference>
<evidence type="ECO:0000256" key="6">
    <source>
        <dbReference type="ARBA" id="ARBA00022679"/>
    </source>
</evidence>
<comment type="catalytic activity">
    <reaction evidence="12">
        <text>a fatty acyl-[ACP] + malonyl-[ACP] + H(+) = a 3-oxoacyl-[ACP] + holo-[ACP] + CO2</text>
        <dbReference type="Rhea" id="RHEA:22836"/>
        <dbReference type="Rhea" id="RHEA-COMP:9623"/>
        <dbReference type="Rhea" id="RHEA-COMP:9685"/>
        <dbReference type="Rhea" id="RHEA-COMP:9916"/>
        <dbReference type="Rhea" id="RHEA-COMP:14125"/>
        <dbReference type="ChEBI" id="CHEBI:15378"/>
        <dbReference type="ChEBI" id="CHEBI:16526"/>
        <dbReference type="ChEBI" id="CHEBI:64479"/>
        <dbReference type="ChEBI" id="CHEBI:78449"/>
        <dbReference type="ChEBI" id="CHEBI:78776"/>
        <dbReference type="ChEBI" id="CHEBI:138651"/>
        <dbReference type="EC" id="2.3.1.41"/>
    </reaction>
    <physiologicalReaction direction="left-to-right" evidence="12">
        <dbReference type="Rhea" id="RHEA:22837"/>
    </physiologicalReaction>
</comment>
<gene>
    <name evidence="15" type="ORF">GCM10009117_08330</name>
</gene>
<evidence type="ECO:0000259" key="14">
    <source>
        <dbReference type="PROSITE" id="PS52004"/>
    </source>
</evidence>
<dbReference type="CDD" id="cd00834">
    <property type="entry name" value="KAS_I_II"/>
    <property type="match status" value="1"/>
</dbReference>